<dbReference type="GeneID" id="28858000"/>
<keyword evidence="3" id="KW-1185">Reference proteome</keyword>
<protein>
    <submittedName>
        <fullName evidence="2">Uncharacterized protein</fullName>
    </submittedName>
</protein>
<dbReference type="KEGG" id="pchm:VFPPC_16253"/>
<sequence>MKSIASIIAACAFASLAAADTIYVQNDLGCETSVRGNIVKLACFKAMFTDGGGKQFTSDCGFSNVPGACNGMWQNQKKTLDLGGGYQFTSDGTNAFVKSANGKYNAKCVPSAEKIGKSCTLSGDTDSSS</sequence>
<evidence type="ECO:0000256" key="1">
    <source>
        <dbReference type="SAM" id="SignalP"/>
    </source>
</evidence>
<keyword evidence="1" id="KW-0732">Signal</keyword>
<gene>
    <name evidence="2" type="ORF">VFPPC_16253</name>
</gene>
<evidence type="ECO:0000313" key="3">
    <source>
        <dbReference type="Proteomes" id="UP000078397"/>
    </source>
</evidence>
<comment type="caution">
    <text evidence="2">The sequence shown here is derived from an EMBL/GenBank/DDBJ whole genome shotgun (WGS) entry which is preliminary data.</text>
</comment>
<name>A0A179FGQ2_METCM</name>
<proteinExistence type="predicted"/>
<dbReference type="AlphaFoldDB" id="A0A179FGQ2"/>
<dbReference type="EMBL" id="LSBJ02000005">
    <property type="protein sequence ID" value="OAQ64775.1"/>
    <property type="molecule type" value="Genomic_DNA"/>
</dbReference>
<dbReference type="RefSeq" id="XP_018142089.1">
    <property type="nucleotide sequence ID" value="XM_018294006.1"/>
</dbReference>
<feature type="signal peptide" evidence="1">
    <location>
        <begin position="1"/>
        <end position="19"/>
    </location>
</feature>
<evidence type="ECO:0000313" key="2">
    <source>
        <dbReference type="EMBL" id="OAQ64775.1"/>
    </source>
</evidence>
<feature type="chain" id="PRO_5008101652" evidence="1">
    <location>
        <begin position="20"/>
        <end position="129"/>
    </location>
</feature>
<accession>A0A179FGQ2</accession>
<organism evidence="2 3">
    <name type="scientific">Pochonia chlamydosporia 170</name>
    <dbReference type="NCBI Taxonomy" id="1380566"/>
    <lineage>
        <taxon>Eukaryota</taxon>
        <taxon>Fungi</taxon>
        <taxon>Dikarya</taxon>
        <taxon>Ascomycota</taxon>
        <taxon>Pezizomycotina</taxon>
        <taxon>Sordariomycetes</taxon>
        <taxon>Hypocreomycetidae</taxon>
        <taxon>Hypocreales</taxon>
        <taxon>Clavicipitaceae</taxon>
        <taxon>Pochonia</taxon>
    </lineage>
</organism>
<dbReference type="Proteomes" id="UP000078397">
    <property type="component" value="Unassembled WGS sequence"/>
</dbReference>
<reference evidence="2 3" key="1">
    <citation type="journal article" date="2016" name="PLoS Pathog.">
        <title>Biosynthesis of antibiotic leucinostatins in bio-control fungus Purpureocillium lilacinum and their inhibition on phytophthora revealed by genome mining.</title>
        <authorList>
            <person name="Wang G."/>
            <person name="Liu Z."/>
            <person name="Lin R."/>
            <person name="Li E."/>
            <person name="Mao Z."/>
            <person name="Ling J."/>
            <person name="Yang Y."/>
            <person name="Yin W.B."/>
            <person name="Xie B."/>
        </authorList>
    </citation>
    <scope>NUCLEOTIDE SEQUENCE [LARGE SCALE GENOMIC DNA]</scope>
    <source>
        <strain evidence="2">170</strain>
    </source>
</reference>